<evidence type="ECO:0000313" key="2">
    <source>
        <dbReference type="Proteomes" id="UP000050792"/>
    </source>
</evidence>
<dbReference type="Proteomes" id="UP000050792">
    <property type="component" value="Unassembled WGS sequence"/>
</dbReference>
<protein>
    <submittedName>
        <fullName evidence="3">BHLH domain-containing protein</fullName>
    </submittedName>
</protein>
<dbReference type="GO" id="GO:0046983">
    <property type="term" value="F:protein dimerization activity"/>
    <property type="evidence" value="ECO:0007669"/>
    <property type="project" value="InterPro"/>
</dbReference>
<dbReference type="InterPro" id="IPR050283">
    <property type="entry name" value="E-box_TF_Regulators"/>
</dbReference>
<dbReference type="GO" id="GO:0032502">
    <property type="term" value="P:developmental process"/>
    <property type="evidence" value="ECO:0007669"/>
    <property type="project" value="TreeGrafter"/>
</dbReference>
<dbReference type="PANTHER" id="PTHR23349:SF111">
    <property type="entry name" value="BHLH DOMAIN-CONTAINING PROTEIN"/>
    <property type="match status" value="1"/>
</dbReference>
<evidence type="ECO:0000313" key="3">
    <source>
        <dbReference type="WBParaSite" id="SRDH1_42820.1"/>
    </source>
</evidence>
<dbReference type="SMART" id="SM00353">
    <property type="entry name" value="HLH"/>
    <property type="match status" value="1"/>
</dbReference>
<dbReference type="WBParaSite" id="SRDH1_42820.1">
    <property type="protein sequence ID" value="SRDH1_42820.1"/>
    <property type="gene ID" value="SRDH1_42820"/>
</dbReference>
<keyword evidence="2" id="KW-1185">Reference proteome</keyword>
<evidence type="ECO:0000259" key="1">
    <source>
        <dbReference type="PROSITE" id="PS50888"/>
    </source>
</evidence>
<dbReference type="InterPro" id="IPR036638">
    <property type="entry name" value="HLH_DNA-bd_sf"/>
</dbReference>
<dbReference type="SUPFAM" id="SSF47459">
    <property type="entry name" value="HLH, helix-loop-helix DNA-binding domain"/>
    <property type="match status" value="1"/>
</dbReference>
<dbReference type="PROSITE" id="PS50888">
    <property type="entry name" value="BHLH"/>
    <property type="match status" value="1"/>
</dbReference>
<dbReference type="AlphaFoldDB" id="A0AA85FCZ0"/>
<reference evidence="2" key="1">
    <citation type="submission" date="2022-06" db="EMBL/GenBank/DDBJ databases">
        <authorList>
            <person name="Berger JAMES D."/>
            <person name="Berger JAMES D."/>
        </authorList>
    </citation>
    <scope>NUCLEOTIDE SEQUENCE [LARGE SCALE GENOMIC DNA]</scope>
</reference>
<reference evidence="3" key="2">
    <citation type="submission" date="2023-11" db="UniProtKB">
        <authorList>
            <consortium name="WormBaseParasite"/>
        </authorList>
    </citation>
    <scope>IDENTIFICATION</scope>
</reference>
<feature type="domain" description="BHLH" evidence="1">
    <location>
        <begin position="117"/>
        <end position="170"/>
    </location>
</feature>
<proteinExistence type="predicted"/>
<name>A0AA85FCZ0_9TREM</name>
<dbReference type="GO" id="GO:0000977">
    <property type="term" value="F:RNA polymerase II transcription regulatory region sequence-specific DNA binding"/>
    <property type="evidence" value="ECO:0007669"/>
    <property type="project" value="TreeGrafter"/>
</dbReference>
<dbReference type="PANTHER" id="PTHR23349">
    <property type="entry name" value="BASIC HELIX-LOOP-HELIX TRANSCRIPTION FACTOR, TWIST"/>
    <property type="match status" value="1"/>
</dbReference>
<dbReference type="InterPro" id="IPR011598">
    <property type="entry name" value="bHLH_dom"/>
</dbReference>
<accession>A0AA85FCZ0</accession>
<sequence length="187" mass="21863">MNINPSILSPTMKHSLCNNFYSSFITNKSDLTTMIMMSNKKKQTNSTTATATTTTGQKDNLSMTIEHVPILNHNQTTNTTTDTTNILSISNITENQLNLYKKEYYREHQRRKRTSLQYRYAHAARERQRVAEFNKIYKKLYNLLPINHLTNRRLSKLQILKLCTSYIYYLTCLLHNNNNCNCITLKV</sequence>
<organism evidence="2 3">
    <name type="scientific">Schistosoma rodhaini</name>
    <dbReference type="NCBI Taxonomy" id="6188"/>
    <lineage>
        <taxon>Eukaryota</taxon>
        <taxon>Metazoa</taxon>
        <taxon>Spiralia</taxon>
        <taxon>Lophotrochozoa</taxon>
        <taxon>Platyhelminthes</taxon>
        <taxon>Trematoda</taxon>
        <taxon>Digenea</taxon>
        <taxon>Strigeidida</taxon>
        <taxon>Schistosomatoidea</taxon>
        <taxon>Schistosomatidae</taxon>
        <taxon>Schistosoma</taxon>
    </lineage>
</organism>
<dbReference type="Pfam" id="PF00010">
    <property type="entry name" value="HLH"/>
    <property type="match status" value="1"/>
</dbReference>
<dbReference type="Gene3D" id="4.10.280.10">
    <property type="entry name" value="Helix-loop-helix DNA-binding domain"/>
    <property type="match status" value="1"/>
</dbReference>
<dbReference type="GO" id="GO:0000981">
    <property type="term" value="F:DNA-binding transcription factor activity, RNA polymerase II-specific"/>
    <property type="evidence" value="ECO:0007669"/>
    <property type="project" value="TreeGrafter"/>
</dbReference>